<evidence type="ECO:0000313" key="3">
    <source>
        <dbReference type="Proteomes" id="UP000812287"/>
    </source>
</evidence>
<keyword evidence="1" id="KW-1133">Transmembrane helix</keyword>
<comment type="caution">
    <text evidence="2">The sequence shown here is derived from an EMBL/GenBank/DDBJ whole genome shotgun (WGS) entry which is preliminary data.</text>
</comment>
<dbReference type="Proteomes" id="UP000812287">
    <property type="component" value="Unassembled WGS sequence"/>
</dbReference>
<evidence type="ECO:0000313" key="2">
    <source>
        <dbReference type="EMBL" id="KAG7449838.1"/>
    </source>
</evidence>
<keyword evidence="1" id="KW-0472">Membrane</keyword>
<proteinExistence type="predicted"/>
<dbReference type="AlphaFoldDB" id="A0A9P8AVS5"/>
<keyword evidence="3" id="KW-1185">Reference proteome</keyword>
<reference evidence="2" key="1">
    <citation type="submission" date="2020-11" db="EMBL/GenBank/DDBJ databases">
        <title>Adaptations for nitrogen fixation in a non-lichenized fungal sporocarp promotes dispersal by wood-feeding termites.</title>
        <authorList>
            <consortium name="DOE Joint Genome Institute"/>
            <person name="Koch R.A."/>
            <person name="Yoon G."/>
            <person name="Arayal U."/>
            <person name="Lail K."/>
            <person name="Amirebrahimi M."/>
            <person name="Labutti K."/>
            <person name="Lipzen A."/>
            <person name="Riley R."/>
            <person name="Barry K."/>
            <person name="Henrissat B."/>
            <person name="Grigoriev I.V."/>
            <person name="Herr J.R."/>
            <person name="Aime M.C."/>
        </authorList>
    </citation>
    <scope>NUCLEOTIDE SEQUENCE</scope>
    <source>
        <strain evidence="2">MCA 3950</strain>
    </source>
</reference>
<evidence type="ECO:0000256" key="1">
    <source>
        <dbReference type="SAM" id="Phobius"/>
    </source>
</evidence>
<name>A0A9P8AVS5_9AGAR</name>
<protein>
    <submittedName>
        <fullName evidence="2">Uncharacterized protein</fullName>
    </submittedName>
</protein>
<organism evidence="2 3">
    <name type="scientific">Guyanagaster necrorhizus</name>
    <dbReference type="NCBI Taxonomy" id="856835"/>
    <lineage>
        <taxon>Eukaryota</taxon>
        <taxon>Fungi</taxon>
        <taxon>Dikarya</taxon>
        <taxon>Basidiomycota</taxon>
        <taxon>Agaricomycotina</taxon>
        <taxon>Agaricomycetes</taxon>
        <taxon>Agaricomycetidae</taxon>
        <taxon>Agaricales</taxon>
        <taxon>Marasmiineae</taxon>
        <taxon>Physalacriaceae</taxon>
        <taxon>Guyanagaster</taxon>
    </lineage>
</organism>
<dbReference type="RefSeq" id="XP_043043338.1">
    <property type="nucleotide sequence ID" value="XM_043176820.1"/>
</dbReference>
<accession>A0A9P8AVS5</accession>
<gene>
    <name evidence="2" type="ORF">BT62DRAFT_1002150</name>
</gene>
<dbReference type="EMBL" id="MU250527">
    <property type="protein sequence ID" value="KAG7449838.1"/>
    <property type="molecule type" value="Genomic_DNA"/>
</dbReference>
<dbReference type="GeneID" id="66099107"/>
<sequence length="220" mass="24457">MCTSFSGYASLNSRKTPTSAIRIGGYLQYLLVAFHPAASNGGCSLWYCPMNSVPLLADLRPYHVLVYKPVSTVRMGELLFSASQWRMRPATPKDPISYPGELYLPYERQEFLVEASIYLNALITFVVFTSEAQASMNFRNVSLSGLTPALYEPGPIALFPLRLDWELIATLLAFLLVVHFFSCDGLLLNIKFSFTVPPRVLGPSLTTTHLSQLRLIALIA</sequence>
<feature type="transmembrane region" description="Helical" evidence="1">
    <location>
        <begin position="167"/>
        <end position="190"/>
    </location>
</feature>
<keyword evidence="1" id="KW-0812">Transmembrane</keyword>